<dbReference type="Proteomes" id="UP000092154">
    <property type="component" value="Unassembled WGS sequence"/>
</dbReference>
<organism evidence="1 2">
    <name type="scientific">Rhizopogon vinicolor AM-OR11-026</name>
    <dbReference type="NCBI Taxonomy" id="1314800"/>
    <lineage>
        <taxon>Eukaryota</taxon>
        <taxon>Fungi</taxon>
        <taxon>Dikarya</taxon>
        <taxon>Basidiomycota</taxon>
        <taxon>Agaricomycotina</taxon>
        <taxon>Agaricomycetes</taxon>
        <taxon>Agaricomycetidae</taxon>
        <taxon>Boletales</taxon>
        <taxon>Suillineae</taxon>
        <taxon>Rhizopogonaceae</taxon>
        <taxon>Rhizopogon</taxon>
    </lineage>
</organism>
<name>A0A1B7N9B2_9AGAM</name>
<dbReference type="InParanoid" id="A0A1B7N9B2"/>
<dbReference type="EMBL" id="KV448181">
    <property type="protein sequence ID" value="OAX41414.1"/>
    <property type="molecule type" value="Genomic_DNA"/>
</dbReference>
<gene>
    <name evidence="1" type="ORF">K503DRAFT_502727</name>
</gene>
<accession>A0A1B7N9B2</accession>
<proteinExistence type="predicted"/>
<dbReference type="AlphaFoldDB" id="A0A1B7N9B2"/>
<protein>
    <submittedName>
        <fullName evidence="1">Uncharacterized protein</fullName>
    </submittedName>
</protein>
<evidence type="ECO:0000313" key="2">
    <source>
        <dbReference type="Proteomes" id="UP000092154"/>
    </source>
</evidence>
<sequence length="77" mass="8981">MNMDFTIIFVMQPLHDTPKVSDSLVQYRVCHCSIPRDYLLRDARHDRSVDHTLPPFARRFRSPATLAWDSLVDPAQL</sequence>
<evidence type="ECO:0000313" key="1">
    <source>
        <dbReference type="EMBL" id="OAX41414.1"/>
    </source>
</evidence>
<reference evidence="1 2" key="1">
    <citation type="submission" date="2016-06" db="EMBL/GenBank/DDBJ databases">
        <title>Comparative genomics of the ectomycorrhizal sister species Rhizopogon vinicolor and Rhizopogon vesiculosus (Basidiomycota: Boletales) reveals a divergence of the mating type B locus.</title>
        <authorList>
            <consortium name="DOE Joint Genome Institute"/>
            <person name="Mujic A.B."/>
            <person name="Kuo A."/>
            <person name="Tritt A."/>
            <person name="Lipzen A."/>
            <person name="Chen C."/>
            <person name="Johnson J."/>
            <person name="Sharma A."/>
            <person name="Barry K."/>
            <person name="Grigoriev I.V."/>
            <person name="Spatafora J.W."/>
        </authorList>
    </citation>
    <scope>NUCLEOTIDE SEQUENCE [LARGE SCALE GENOMIC DNA]</scope>
    <source>
        <strain evidence="1 2">AM-OR11-026</strain>
    </source>
</reference>
<keyword evidence="2" id="KW-1185">Reference proteome</keyword>